<dbReference type="PANTHER" id="PTHR46796:SF12">
    <property type="entry name" value="HTH-TYPE DNA-BINDING TRANSCRIPTIONAL ACTIVATOR EUTR"/>
    <property type="match status" value="1"/>
</dbReference>
<dbReference type="PANTHER" id="PTHR46796">
    <property type="entry name" value="HTH-TYPE TRANSCRIPTIONAL ACTIVATOR RHAS-RELATED"/>
    <property type="match status" value="1"/>
</dbReference>
<dbReference type="Proteomes" id="UP001241747">
    <property type="component" value="Unassembled WGS sequence"/>
</dbReference>
<evidence type="ECO:0000313" key="6">
    <source>
        <dbReference type="Proteomes" id="UP001241747"/>
    </source>
</evidence>
<accession>A0ABU0LHR0</accession>
<protein>
    <submittedName>
        <fullName evidence="5">AraC-like DNA-binding protein</fullName>
    </submittedName>
</protein>
<evidence type="ECO:0000256" key="3">
    <source>
        <dbReference type="ARBA" id="ARBA00023163"/>
    </source>
</evidence>
<evidence type="ECO:0000259" key="4">
    <source>
        <dbReference type="PROSITE" id="PS01124"/>
    </source>
</evidence>
<dbReference type="InterPro" id="IPR009057">
    <property type="entry name" value="Homeodomain-like_sf"/>
</dbReference>
<keyword evidence="3" id="KW-0804">Transcription</keyword>
<sequence length="333" mass="36929">MSEAKTTLYPLLFGNRTKVQVWSVLQMQEQMQRALGWHAEYNAIGDSAAFTTQQSSVVVNGLKITALTHTPIRTRVDANELTFFMPVDGGAIQSRVNGEHVRRDPTRDALLAPEGERIGTGSSRSLVVAKRGKARVLETARAMLSDDARLDLERPTVLSLDMGEMNFDLLLRSACKALDACQMNGQAAAAVGLDDLFYRTICAMMLRGRLFPETAKTPATSGIMGSLEQTCQYIAAHLDNRISMTELEQISGLSTRSLQYAFQKRFGCTPITWIRNERLNAARDRLMAANEDTTVTNVALAFSFTNLGNFSKYYLDKFGEYPSQTLSTARMKN</sequence>
<organism evidence="5 6">
    <name type="scientific">Xanthobacter agilis</name>
    <dbReference type="NCBI Taxonomy" id="47492"/>
    <lineage>
        <taxon>Bacteria</taxon>
        <taxon>Pseudomonadati</taxon>
        <taxon>Pseudomonadota</taxon>
        <taxon>Alphaproteobacteria</taxon>
        <taxon>Hyphomicrobiales</taxon>
        <taxon>Xanthobacteraceae</taxon>
        <taxon>Xanthobacter</taxon>
    </lineage>
</organism>
<evidence type="ECO:0000256" key="2">
    <source>
        <dbReference type="ARBA" id="ARBA00023125"/>
    </source>
</evidence>
<keyword evidence="2" id="KW-0238">DNA-binding</keyword>
<dbReference type="EMBL" id="JAUSVY010000009">
    <property type="protein sequence ID" value="MDQ0506627.1"/>
    <property type="molecule type" value="Genomic_DNA"/>
</dbReference>
<name>A0ABU0LHR0_XANAG</name>
<reference evidence="5 6" key="1">
    <citation type="submission" date="2023-07" db="EMBL/GenBank/DDBJ databases">
        <title>Genomic Encyclopedia of Type Strains, Phase IV (KMG-IV): sequencing the most valuable type-strain genomes for metagenomic binning, comparative biology and taxonomic classification.</title>
        <authorList>
            <person name="Goeker M."/>
        </authorList>
    </citation>
    <scope>NUCLEOTIDE SEQUENCE [LARGE SCALE GENOMIC DNA]</scope>
    <source>
        <strain evidence="5 6">DSM 3770</strain>
    </source>
</reference>
<feature type="domain" description="HTH araC/xylS-type" evidence="4">
    <location>
        <begin position="228"/>
        <end position="328"/>
    </location>
</feature>
<proteinExistence type="predicted"/>
<dbReference type="Pfam" id="PF12833">
    <property type="entry name" value="HTH_18"/>
    <property type="match status" value="1"/>
</dbReference>
<dbReference type="InterPro" id="IPR018060">
    <property type="entry name" value="HTH_AraC"/>
</dbReference>
<evidence type="ECO:0000313" key="5">
    <source>
        <dbReference type="EMBL" id="MDQ0506627.1"/>
    </source>
</evidence>
<keyword evidence="1" id="KW-0805">Transcription regulation</keyword>
<evidence type="ECO:0000256" key="1">
    <source>
        <dbReference type="ARBA" id="ARBA00023015"/>
    </source>
</evidence>
<dbReference type="SMART" id="SM00342">
    <property type="entry name" value="HTH_ARAC"/>
    <property type="match status" value="1"/>
</dbReference>
<keyword evidence="6" id="KW-1185">Reference proteome</keyword>
<dbReference type="InterPro" id="IPR050204">
    <property type="entry name" value="AraC_XylS_family_regulators"/>
</dbReference>
<comment type="caution">
    <text evidence="5">The sequence shown here is derived from an EMBL/GenBank/DDBJ whole genome shotgun (WGS) entry which is preliminary data.</text>
</comment>
<dbReference type="Gene3D" id="1.10.10.60">
    <property type="entry name" value="Homeodomain-like"/>
    <property type="match status" value="1"/>
</dbReference>
<dbReference type="SUPFAM" id="SSF46689">
    <property type="entry name" value="Homeodomain-like"/>
    <property type="match status" value="1"/>
</dbReference>
<dbReference type="PROSITE" id="PS01124">
    <property type="entry name" value="HTH_ARAC_FAMILY_2"/>
    <property type="match status" value="1"/>
</dbReference>
<dbReference type="RefSeq" id="WP_237345297.1">
    <property type="nucleotide sequence ID" value="NZ_JABWGX010000009.1"/>
</dbReference>
<gene>
    <name evidence="5" type="ORF">QOZ94_003441</name>
</gene>